<sequence length="83" mass="9337">MQRAAAPFVRRQGATTRGACVFARAQVAAFAAAGGHQKQNVRFCLCYMAASKGRALKRSRREQDWNCNWYYGRTQASRPRKPA</sequence>
<dbReference type="AlphaFoldDB" id="A0A1N7SR42"/>
<protein>
    <submittedName>
        <fullName evidence="1">Uncharacterized protein</fullName>
    </submittedName>
</protein>
<proteinExistence type="predicted"/>
<evidence type="ECO:0000313" key="1">
    <source>
        <dbReference type="EMBL" id="SIT49815.1"/>
    </source>
</evidence>
<accession>A0A1N7SR42</accession>
<comment type="caution">
    <text evidence="1">The sequence shown here is derived from an EMBL/GenBank/DDBJ whole genome shotgun (WGS) entry which is preliminary data.</text>
</comment>
<dbReference type="EMBL" id="CYGY02000072">
    <property type="protein sequence ID" value="SIT49815.1"/>
    <property type="molecule type" value="Genomic_DNA"/>
</dbReference>
<keyword evidence="2" id="KW-1185">Reference proteome</keyword>
<name>A0A1N7SR42_9BURK</name>
<organism evidence="1 2">
    <name type="scientific">Paraburkholderia piptadeniae</name>
    <dbReference type="NCBI Taxonomy" id="1701573"/>
    <lineage>
        <taxon>Bacteria</taxon>
        <taxon>Pseudomonadati</taxon>
        <taxon>Pseudomonadota</taxon>
        <taxon>Betaproteobacteria</taxon>
        <taxon>Burkholderiales</taxon>
        <taxon>Burkholderiaceae</taxon>
        <taxon>Paraburkholderia</taxon>
    </lineage>
</organism>
<gene>
    <name evidence="1" type="ORF">BN2476_720014</name>
</gene>
<evidence type="ECO:0000313" key="2">
    <source>
        <dbReference type="Proteomes" id="UP000195569"/>
    </source>
</evidence>
<reference evidence="1" key="1">
    <citation type="submission" date="2016-12" db="EMBL/GenBank/DDBJ databases">
        <authorList>
            <person name="Moulin L."/>
        </authorList>
    </citation>
    <scope>NUCLEOTIDE SEQUENCE [LARGE SCALE GENOMIC DNA]</scope>
    <source>
        <strain evidence="1">STM 7183</strain>
    </source>
</reference>
<dbReference type="Proteomes" id="UP000195569">
    <property type="component" value="Unassembled WGS sequence"/>
</dbReference>